<sequence length="64" mass="7965">MWYRLMFASHIPTTRTNKTHTIVNQKFRNHVSKWIRTNESYINVNQKFTNRWQDRLSSRIYYDA</sequence>
<dbReference type="Proteomes" id="UP000265566">
    <property type="component" value="Chromosome 4"/>
</dbReference>
<comment type="caution">
    <text evidence="1">The sequence shown here is derived from an EMBL/GenBank/DDBJ whole genome shotgun (WGS) entry which is preliminary data.</text>
</comment>
<organism evidence="1">
    <name type="scientific">Medicago truncatula</name>
    <name type="common">Barrel medic</name>
    <name type="synonym">Medicago tribuloides</name>
    <dbReference type="NCBI Taxonomy" id="3880"/>
    <lineage>
        <taxon>Eukaryota</taxon>
        <taxon>Viridiplantae</taxon>
        <taxon>Streptophyta</taxon>
        <taxon>Embryophyta</taxon>
        <taxon>Tracheophyta</taxon>
        <taxon>Spermatophyta</taxon>
        <taxon>Magnoliopsida</taxon>
        <taxon>eudicotyledons</taxon>
        <taxon>Gunneridae</taxon>
        <taxon>Pentapetalae</taxon>
        <taxon>rosids</taxon>
        <taxon>fabids</taxon>
        <taxon>Fabales</taxon>
        <taxon>Fabaceae</taxon>
        <taxon>Papilionoideae</taxon>
        <taxon>50 kb inversion clade</taxon>
        <taxon>NPAAA clade</taxon>
        <taxon>Hologalegina</taxon>
        <taxon>IRL clade</taxon>
        <taxon>Trifolieae</taxon>
        <taxon>Medicago</taxon>
    </lineage>
</organism>
<accession>A0A396I6E4</accession>
<dbReference type="Gramene" id="rna21971">
    <property type="protein sequence ID" value="RHN59814.1"/>
    <property type="gene ID" value="gene21971"/>
</dbReference>
<name>A0A396I6E4_MEDTR</name>
<gene>
    <name evidence="1" type="ORF">MtrunA17_Chr4g0018321</name>
</gene>
<proteinExistence type="predicted"/>
<protein>
    <submittedName>
        <fullName evidence="1">Uncharacterized protein</fullName>
    </submittedName>
</protein>
<dbReference type="AlphaFoldDB" id="A0A396I6E4"/>
<dbReference type="EMBL" id="PSQE01000004">
    <property type="protein sequence ID" value="RHN59814.1"/>
    <property type="molecule type" value="Genomic_DNA"/>
</dbReference>
<evidence type="ECO:0000313" key="1">
    <source>
        <dbReference type="EMBL" id="RHN59814.1"/>
    </source>
</evidence>
<reference evidence="1" key="1">
    <citation type="journal article" date="2018" name="Nat. Plants">
        <title>Whole-genome landscape of Medicago truncatula symbiotic genes.</title>
        <authorList>
            <person name="Pecrix Y."/>
            <person name="Gamas P."/>
            <person name="Carrere S."/>
        </authorList>
    </citation>
    <scope>NUCLEOTIDE SEQUENCE</scope>
    <source>
        <tissue evidence="1">Leaves</tissue>
    </source>
</reference>